<dbReference type="eggNOG" id="ENOG5033EB3">
    <property type="taxonomic scope" value="Bacteria"/>
</dbReference>
<dbReference type="Proteomes" id="UP000013015">
    <property type="component" value="Unassembled WGS sequence"/>
</dbReference>
<dbReference type="HOGENOM" id="CLU_145839_0_0_11"/>
<dbReference type="AlphaFoldDB" id="N6WEB4"/>
<sequence>MHDDTPKTHRHASAAEQPQHARLVNLTPHQVLLETSNNDGELKRLILPPAEEVPRLVIASGQEAPVLVRTEGEDTEEIAIPVVKGTRASRIEPPLPTPQPGVLYVTSRALAEYLPERSDLVWPEDQIRDVNGNVIGARKLGRVGNKASAS</sequence>
<reference evidence="1 2" key="1">
    <citation type="submission" date="2013-03" db="EMBL/GenBank/DDBJ databases">
        <title>Reference genome for the Human Microbiome Project.</title>
        <authorList>
            <person name="Aqrawi P."/>
            <person name="Ayvaz T."/>
            <person name="Bess C."/>
            <person name="Blankenburg K."/>
            <person name="Coyle M."/>
            <person name="Deng J."/>
            <person name="Forbes L."/>
            <person name="Fowler G."/>
            <person name="Francisco L."/>
            <person name="Fu Q."/>
            <person name="Gibbs R."/>
            <person name="Gross S."/>
            <person name="Gubbala S."/>
            <person name="Hale W."/>
            <person name="Hemphill L."/>
            <person name="Highlander S."/>
            <person name="Hirani K."/>
            <person name="Jackson L."/>
            <person name="Jakkamsetti A."/>
            <person name="Javaid M."/>
            <person name="Jayaseelan J.C."/>
            <person name="Jiang H."/>
            <person name="Joshi V."/>
            <person name="Korchina V."/>
            <person name="Kovar C."/>
            <person name="Lara F."/>
            <person name="Lee S."/>
            <person name="Liu Y."/>
            <person name="Mata R."/>
            <person name="Mathew T."/>
            <person name="Munidasa M."/>
            <person name="Muzny D."/>
            <person name="Nazareth L."/>
            <person name="Ngo R."/>
            <person name="Nguyen L."/>
            <person name="Nguyen N."/>
            <person name="Okwuonu G."/>
            <person name="Ongeri F."/>
            <person name="Palculict T."/>
            <person name="Patil S."/>
            <person name="Petrosino J."/>
            <person name="Pham C."/>
            <person name="Pham P."/>
            <person name="Pu L.-L."/>
            <person name="Qin X."/>
            <person name="Qu J."/>
            <person name="Reid J."/>
            <person name="Ross M."/>
            <person name="Ruth R."/>
            <person name="Saada N."/>
            <person name="San Lucas F."/>
            <person name="Santibanez J."/>
            <person name="Shang Y."/>
            <person name="Simmons D."/>
            <person name="Song X.-Z."/>
            <person name="Tang L.-Y."/>
            <person name="Thornton R."/>
            <person name="Warren J."/>
            <person name="Weissenberger G."/>
            <person name="Wilczek-Boney K."/>
            <person name="Worley K."/>
            <person name="Youmans B."/>
            <person name="Zhang J."/>
            <person name="Zhang L."/>
            <person name="Zhao Z."/>
            <person name="Zhou C."/>
            <person name="Zhu D."/>
            <person name="Zhu Y."/>
        </authorList>
    </citation>
    <scope>NUCLEOTIDE SEQUENCE [LARGE SCALE GENOMIC DNA]</scope>
    <source>
        <strain evidence="1 2">F0333</strain>
    </source>
</reference>
<evidence type="ECO:0000313" key="2">
    <source>
        <dbReference type="Proteomes" id="UP000013015"/>
    </source>
</evidence>
<organism evidence="1 2">
    <name type="scientific">Schaalia cardiffensis F0333</name>
    <dbReference type="NCBI Taxonomy" id="888050"/>
    <lineage>
        <taxon>Bacteria</taxon>
        <taxon>Bacillati</taxon>
        <taxon>Actinomycetota</taxon>
        <taxon>Actinomycetes</taxon>
        <taxon>Actinomycetales</taxon>
        <taxon>Actinomycetaceae</taxon>
        <taxon>Schaalia</taxon>
    </lineage>
</organism>
<gene>
    <name evidence="1" type="ORF">HMPREF9004_0638</name>
</gene>
<comment type="caution">
    <text evidence="1">The sequence shown here is derived from an EMBL/GenBank/DDBJ whole genome shotgun (WGS) entry which is preliminary data.</text>
</comment>
<proteinExistence type="predicted"/>
<dbReference type="STRING" id="888050.HMPREF9004_0638"/>
<accession>N6WEB4</accession>
<dbReference type="EMBL" id="AQHZ01000010">
    <property type="protein sequence ID" value="ENO18589.1"/>
    <property type="molecule type" value="Genomic_DNA"/>
</dbReference>
<dbReference type="RefSeq" id="WP_005962367.1">
    <property type="nucleotide sequence ID" value="NZ_CP040505.1"/>
</dbReference>
<evidence type="ECO:0000313" key="1">
    <source>
        <dbReference type="EMBL" id="ENO18589.1"/>
    </source>
</evidence>
<dbReference type="OrthoDB" id="3259880at2"/>
<keyword evidence="2" id="KW-1185">Reference proteome</keyword>
<protein>
    <submittedName>
        <fullName evidence="1">Uncharacterized protein</fullName>
    </submittedName>
</protein>
<dbReference type="PATRIC" id="fig|888050.3.peg.608"/>
<name>N6WEB4_9ACTO</name>